<dbReference type="PANTHER" id="PTHR31672:SF13">
    <property type="entry name" value="F-BOX PROTEIN CPR30-LIKE"/>
    <property type="match status" value="1"/>
</dbReference>
<dbReference type="CDD" id="cd22157">
    <property type="entry name" value="F-box_AtFBW1-like"/>
    <property type="match status" value="2"/>
</dbReference>
<feature type="domain" description="F-box" evidence="1">
    <location>
        <begin position="1440"/>
        <end position="1486"/>
    </location>
</feature>
<feature type="domain" description="F-box" evidence="1">
    <location>
        <begin position="33"/>
        <end position="79"/>
    </location>
</feature>
<dbReference type="Pfam" id="PF07734">
    <property type="entry name" value="FBA_1"/>
    <property type="match status" value="4"/>
</dbReference>
<accession>A0A445BPX8</accession>
<reference evidence="2 3" key="1">
    <citation type="submission" date="2019-01" db="EMBL/GenBank/DDBJ databases">
        <title>Sequencing of cultivated peanut Arachis hypogaea provides insights into genome evolution and oil improvement.</title>
        <authorList>
            <person name="Chen X."/>
        </authorList>
    </citation>
    <scope>NUCLEOTIDE SEQUENCE [LARGE SCALE GENOMIC DNA]</scope>
    <source>
        <strain evidence="3">cv. Fuhuasheng</strain>
        <tissue evidence="2">Leaves</tissue>
    </source>
</reference>
<feature type="domain" description="F-box" evidence="1">
    <location>
        <begin position="1034"/>
        <end position="1080"/>
    </location>
</feature>
<keyword evidence="3" id="KW-1185">Reference proteome</keyword>
<dbReference type="PROSITE" id="PS50181">
    <property type="entry name" value="FBOX"/>
    <property type="match status" value="4"/>
</dbReference>
<dbReference type="Gene3D" id="1.20.1280.50">
    <property type="match status" value="4"/>
</dbReference>
<dbReference type="SMART" id="SM00256">
    <property type="entry name" value="FBOX"/>
    <property type="match status" value="4"/>
</dbReference>
<dbReference type="NCBIfam" id="TIGR01640">
    <property type="entry name" value="F_box_assoc_1"/>
    <property type="match status" value="4"/>
</dbReference>
<proteinExistence type="predicted"/>
<evidence type="ECO:0000313" key="2">
    <source>
        <dbReference type="EMBL" id="RYR40744.1"/>
    </source>
</evidence>
<dbReference type="InterPro" id="IPR036047">
    <property type="entry name" value="F-box-like_dom_sf"/>
</dbReference>
<feature type="domain" description="F-box" evidence="1">
    <location>
        <begin position="632"/>
        <end position="682"/>
    </location>
</feature>
<name>A0A445BPX8_ARAHY</name>
<dbReference type="Proteomes" id="UP000289738">
    <property type="component" value="Chromosome A09"/>
</dbReference>
<dbReference type="PANTHER" id="PTHR31672">
    <property type="entry name" value="BNACNNG10540D PROTEIN"/>
    <property type="match status" value="1"/>
</dbReference>
<sequence length="1819" mass="207748">MTQPSDYVKRNRKRLRVTRNRLKRLLPSTVTPSEPLSVLPDELIREILLRLPARSLLRFQSVCSSWRTLISSSQFANDHVRLIAADPSFSYPRVVYHGCWFYKYKKFGDFSVRSLFENPSQPTEVVRFAGKSSHEIIGSCNGLLCLQDNVMDNCIMLWNPCIGLTSQPLEIRGSIGVCGFGYDHVNDEYKFVAVVEQIHKQELLKFETRIYTFCPNPSRRIIQDTTFKRIIGDGKGVFVPGTATLNWIHWHGLVLSLDLVKETCSEFSLPLNLKAPENKSFIFPHLCVLKNCLAFCCSHEKTHWSVWLLKEYGMPQSWTRLATIHCHSLLTGAELHPLYIWGNTLLMAVASTSKIVMYNLDDGGLEFPLLKPTPSNVSMGLWFYIYHESLVSPSYRCLRSSSSQIWPSKLWDFLIASGFGYDHVNHKYKLVEILHEITKCAIRIYTFCRNPCKSAIQDIPIGSINGDDRGVFVPGTATLNFVNETFTEFFLPLNNQYNKTIFPQLCLLRNCLACCFNHEKIHWSVWVMKEYGVPQSWTKFVIIPCHPRLFLHISGDHLRPLYIWKNVIMAVASSSKIVLYNFDNGSFEFPVLEPTSASPSVGLNPHDYDERKPLRVTSNTPKLLLSSTVTSSQPLLVLPDELLTEILTRLPARLLLRLRSVCRSWRTLISSSQFANYHIQRSIAADPSLSGPRVAFHHSFEFNCITFGDFSLQSLVENPSEPTEVVLFEERPRCHEINSSCNGLLCMHGGAHSLNNSIMLWNPYTGLTSQSLKIRGFIWNSGFGYDHVNDKYKLVAVVKQMRDRKPQTRIYTFCGNPSMRTIQDMPCGVVGDETGVFVPGTATLNWVCQHMEYLVISLDLVKETFSEFSLSLKDPDNKTFDFPQLCVLRNCLAACVSHDEKTHWSVWLMEEYGVPQSWTKFASISCHPSLSGHHLRPLYIWENYVLMAAAAYSKIVLYNLDHDVFEFPVLEHTPPSNKLGLYFCIYHESLVSPPYRSLPIVMEQPHDYDEMNRKPLRVTINAPKRLLSSTVTPSQPPSVLPDELLTEILLRLPAKLLLRLRCVCRSWRTLISSSNFAKEHVQRSIAADPSLSGPRVAYHHSWEYKHNTFGDFSLGSLFENPSEPPEVVFFEERRRHEIIGSCNGLLCLHESVDTLNNHVMLWNPCTGLTSHSLQICGFIWISGFGHDHVNDQYKLVITVYQKQTIPHTSATRIYTFCQNPSIRQMQDIPFRSIYGDGKGVFVPGAATLNWIRQHGARDFMVLSLDLMNETFSEFSLPPKDPDNKTFFFPHLCVLRNCLAVCFNHEKIHWSVWLMEEYGVPQSWTKLVTIPCHPRLAGDHLCPLYIWGNNVLVTVALSKKRVLYNLDNESFEFPVLKPTTTTLSLSTGLEFHIYHESLVSPSFGGFRVMTQPRDYEKRNRKRLRVTGNSLKRLRPSTGTSLGPLSVLPDELIREILLRLPARSLLRFQSVCSSWRTLISSSQFANDHVRLIAADPSFSHPRVVYHGCWFYRYKKFGDFSVRCLFENPSQPTEVVRFAGKSSHEIIGSCNGLLCLQDITDMDNLIMLWNPCTGLTSQPLEIRGSIGVCGFGYDHVNDEYKFVAVVDHIHKQEPLRFETRIYTLCPNSSKRIIQDTAFKRIIGDGKGVFVPGTATLNWIHWHGLVLSLDLVKETCNEFSLPLNLKAPENKSFIFPHLCVLKNCLAFCCSHEKTRWSVWLLKEYGMPQSWTKLATIYCHHSLLTGAELHPLYIRGNTLLMAVASTSKIVLYNLDDGGLEFPLLKPAPSDVSMGLWFYIYHESLVSPSYRCLRSSSSRIWFIKP</sequence>
<dbReference type="Pfam" id="PF00646">
    <property type="entry name" value="F-box"/>
    <property type="match status" value="4"/>
</dbReference>
<evidence type="ECO:0000313" key="3">
    <source>
        <dbReference type="Proteomes" id="UP000289738"/>
    </source>
</evidence>
<organism evidence="2 3">
    <name type="scientific">Arachis hypogaea</name>
    <name type="common">Peanut</name>
    <dbReference type="NCBI Taxonomy" id="3818"/>
    <lineage>
        <taxon>Eukaryota</taxon>
        <taxon>Viridiplantae</taxon>
        <taxon>Streptophyta</taxon>
        <taxon>Embryophyta</taxon>
        <taxon>Tracheophyta</taxon>
        <taxon>Spermatophyta</taxon>
        <taxon>Magnoliopsida</taxon>
        <taxon>eudicotyledons</taxon>
        <taxon>Gunneridae</taxon>
        <taxon>Pentapetalae</taxon>
        <taxon>rosids</taxon>
        <taxon>fabids</taxon>
        <taxon>Fabales</taxon>
        <taxon>Fabaceae</taxon>
        <taxon>Papilionoideae</taxon>
        <taxon>50 kb inversion clade</taxon>
        <taxon>dalbergioids sensu lato</taxon>
        <taxon>Dalbergieae</taxon>
        <taxon>Pterocarpus clade</taxon>
        <taxon>Arachis</taxon>
    </lineage>
</organism>
<dbReference type="EMBL" id="SDMP01000009">
    <property type="protein sequence ID" value="RYR40744.1"/>
    <property type="molecule type" value="Genomic_DNA"/>
</dbReference>
<dbReference type="InterPro" id="IPR017451">
    <property type="entry name" value="F-box-assoc_interact_dom"/>
</dbReference>
<gene>
    <name evidence="2" type="ORF">Ahy_A09g046479</name>
</gene>
<dbReference type="InterPro" id="IPR006527">
    <property type="entry name" value="F-box-assoc_dom_typ1"/>
</dbReference>
<comment type="caution">
    <text evidence="2">The sequence shown here is derived from an EMBL/GenBank/DDBJ whole genome shotgun (WGS) entry which is preliminary data.</text>
</comment>
<dbReference type="SUPFAM" id="SSF81383">
    <property type="entry name" value="F-box domain"/>
    <property type="match status" value="4"/>
</dbReference>
<dbReference type="InterPro" id="IPR050796">
    <property type="entry name" value="SCF_F-box_component"/>
</dbReference>
<evidence type="ECO:0000259" key="1">
    <source>
        <dbReference type="PROSITE" id="PS50181"/>
    </source>
</evidence>
<protein>
    <recommendedName>
        <fullName evidence="1">F-box domain-containing protein</fullName>
    </recommendedName>
</protein>
<dbReference type="InterPro" id="IPR001810">
    <property type="entry name" value="F-box_dom"/>
</dbReference>